<dbReference type="PANTHER" id="PTHR30629:SF2">
    <property type="entry name" value="PROPHAGE INTEGRASE INTS-RELATED"/>
    <property type="match status" value="1"/>
</dbReference>
<name>A0A245ZQK1_9SPHN</name>
<dbReference type="AlphaFoldDB" id="A0A245ZQK1"/>
<feature type="domain" description="Core-binding (CB)" evidence="8">
    <location>
        <begin position="109"/>
        <end position="190"/>
    </location>
</feature>
<feature type="compositionally biased region" description="Polar residues" evidence="6">
    <location>
        <begin position="98"/>
        <end position="108"/>
    </location>
</feature>
<keyword evidence="3 5" id="KW-0238">DNA-binding</keyword>
<dbReference type="Pfam" id="PF13356">
    <property type="entry name" value="Arm-DNA-bind_3"/>
    <property type="match status" value="1"/>
</dbReference>
<dbReference type="InterPro" id="IPR011010">
    <property type="entry name" value="DNA_brk_join_enz"/>
</dbReference>
<dbReference type="EMBL" id="NBBJ01000001">
    <property type="protein sequence ID" value="OWK32024.1"/>
    <property type="molecule type" value="Genomic_DNA"/>
</dbReference>
<accession>A0A245ZQK1</accession>
<dbReference type="PROSITE" id="PS51900">
    <property type="entry name" value="CB"/>
    <property type="match status" value="1"/>
</dbReference>
<proteinExistence type="inferred from homology"/>
<dbReference type="InterPro" id="IPR050808">
    <property type="entry name" value="Phage_Integrase"/>
</dbReference>
<dbReference type="GO" id="GO:0006310">
    <property type="term" value="P:DNA recombination"/>
    <property type="evidence" value="ECO:0007669"/>
    <property type="project" value="UniProtKB-KW"/>
</dbReference>
<feature type="region of interest" description="Disordered" evidence="6">
    <location>
        <begin position="80"/>
        <end position="108"/>
    </location>
</feature>
<dbReference type="Proteomes" id="UP000197783">
    <property type="component" value="Unassembled WGS sequence"/>
</dbReference>
<evidence type="ECO:0000259" key="7">
    <source>
        <dbReference type="PROSITE" id="PS51898"/>
    </source>
</evidence>
<evidence type="ECO:0000313" key="9">
    <source>
        <dbReference type="EMBL" id="OWK32024.1"/>
    </source>
</evidence>
<reference evidence="9 10" key="1">
    <citation type="submission" date="2017-03" db="EMBL/GenBank/DDBJ databases">
        <title>Genome sequence of Sphingomonas mucosissima DSM 17494.</title>
        <authorList>
            <person name="Poehlein A."/>
            <person name="Wuebbeler J.H."/>
            <person name="Steinbuechel A."/>
            <person name="Daniel R."/>
        </authorList>
    </citation>
    <scope>NUCLEOTIDE SEQUENCE [LARGE SCALE GENOMIC DNA]</scope>
    <source>
        <strain evidence="9 10">DSM 17494</strain>
    </source>
</reference>
<evidence type="ECO:0000313" key="10">
    <source>
        <dbReference type="Proteomes" id="UP000197783"/>
    </source>
</evidence>
<organism evidence="9 10">
    <name type="scientific">Sphingomonas mucosissima</name>
    <dbReference type="NCBI Taxonomy" id="370959"/>
    <lineage>
        <taxon>Bacteria</taxon>
        <taxon>Pseudomonadati</taxon>
        <taxon>Pseudomonadota</taxon>
        <taxon>Alphaproteobacteria</taxon>
        <taxon>Sphingomonadales</taxon>
        <taxon>Sphingomonadaceae</taxon>
        <taxon>Sphingomonas</taxon>
    </lineage>
</organism>
<dbReference type="SUPFAM" id="SSF56349">
    <property type="entry name" value="DNA breaking-rejoining enzymes"/>
    <property type="match status" value="1"/>
</dbReference>
<gene>
    <name evidence="9" type="primary">xerC_4</name>
    <name evidence="9" type="ORF">SPMU_03450</name>
</gene>
<comment type="caution">
    <text evidence="9">The sequence shown here is derived from an EMBL/GenBank/DDBJ whole genome shotgun (WGS) entry which is preliminary data.</text>
</comment>
<keyword evidence="10" id="KW-1185">Reference proteome</keyword>
<dbReference type="PANTHER" id="PTHR30629">
    <property type="entry name" value="PROPHAGE INTEGRASE"/>
    <property type="match status" value="1"/>
</dbReference>
<dbReference type="Pfam" id="PF00589">
    <property type="entry name" value="Phage_integrase"/>
    <property type="match status" value="1"/>
</dbReference>
<dbReference type="Gene3D" id="3.30.160.390">
    <property type="entry name" value="Integrase, DNA-binding domain"/>
    <property type="match status" value="1"/>
</dbReference>
<dbReference type="PROSITE" id="PS51898">
    <property type="entry name" value="TYR_RECOMBINASE"/>
    <property type="match status" value="1"/>
</dbReference>
<dbReference type="InterPro" id="IPR025166">
    <property type="entry name" value="Integrase_DNA_bind_dom"/>
</dbReference>
<dbReference type="InterPro" id="IPR010998">
    <property type="entry name" value="Integrase_recombinase_N"/>
</dbReference>
<evidence type="ECO:0000256" key="6">
    <source>
        <dbReference type="SAM" id="MobiDB-lite"/>
    </source>
</evidence>
<keyword evidence="2" id="KW-0229">DNA integration</keyword>
<comment type="similarity">
    <text evidence="1">Belongs to the 'phage' integrase family.</text>
</comment>
<evidence type="ECO:0000259" key="8">
    <source>
        <dbReference type="PROSITE" id="PS51900"/>
    </source>
</evidence>
<dbReference type="InterPro" id="IPR013762">
    <property type="entry name" value="Integrase-like_cat_sf"/>
</dbReference>
<dbReference type="GO" id="GO:0003677">
    <property type="term" value="F:DNA binding"/>
    <property type="evidence" value="ECO:0007669"/>
    <property type="project" value="UniProtKB-UniRule"/>
</dbReference>
<evidence type="ECO:0000256" key="2">
    <source>
        <dbReference type="ARBA" id="ARBA00022908"/>
    </source>
</evidence>
<dbReference type="GO" id="GO:0015074">
    <property type="term" value="P:DNA integration"/>
    <property type="evidence" value="ECO:0007669"/>
    <property type="project" value="UniProtKB-KW"/>
</dbReference>
<dbReference type="Gene3D" id="1.10.150.130">
    <property type="match status" value="1"/>
</dbReference>
<dbReference type="Pfam" id="PF14659">
    <property type="entry name" value="Phage_int_SAM_3"/>
    <property type="match status" value="1"/>
</dbReference>
<dbReference type="Gene3D" id="1.10.443.10">
    <property type="entry name" value="Intergrase catalytic core"/>
    <property type="match status" value="1"/>
</dbReference>
<keyword evidence="4" id="KW-0233">DNA recombination</keyword>
<dbReference type="InterPro" id="IPR004107">
    <property type="entry name" value="Integrase_SAM-like_N"/>
</dbReference>
<evidence type="ECO:0000256" key="1">
    <source>
        <dbReference type="ARBA" id="ARBA00008857"/>
    </source>
</evidence>
<dbReference type="InterPro" id="IPR044068">
    <property type="entry name" value="CB"/>
</dbReference>
<evidence type="ECO:0000256" key="5">
    <source>
        <dbReference type="PROSITE-ProRule" id="PRU01248"/>
    </source>
</evidence>
<dbReference type="InterPro" id="IPR002104">
    <property type="entry name" value="Integrase_catalytic"/>
</dbReference>
<sequence length="415" mass="45720">MRSVDALTASSSDTFLWDEGLRGFGVKVTPAGNKTYLVQYRMAGRSSKTQRISIGRHGTFTAATARERAETLLRLAASGTDPRETLVGTTPAPASALTPESSSSDQASTEFGSYSEHFLAMYGRRTWRPRTYASAESNLRRWVRPVLAGKSVRTISRRDLADVFDRLPMSSPALPRNLYALLRKLFAWAVERGDIDRSPFEQMRSPKAVASRDRVLNDAELALIAVFAGELNAPFDAYARLLIVTGQRRDEVSGMRWEELSQEAATWTIPGSRTKNGQVHVVPLGSIAQIELNSLATKGKWPSSGLVFTTTGTTPISGYSKAKRQLDDSIAQAAGRRLAAWRFHDLRRTFATNMQRLGVRFEVTEALLNHVGGAKSGIAAVYQRHDWAPEKIEAINLWEAHLRSIVESAGSAPAR</sequence>
<evidence type="ECO:0000256" key="3">
    <source>
        <dbReference type="ARBA" id="ARBA00023125"/>
    </source>
</evidence>
<dbReference type="InterPro" id="IPR038488">
    <property type="entry name" value="Integrase_DNA-bd_sf"/>
</dbReference>
<feature type="domain" description="Tyr recombinase" evidence="7">
    <location>
        <begin position="211"/>
        <end position="397"/>
    </location>
</feature>
<evidence type="ECO:0000256" key="4">
    <source>
        <dbReference type="ARBA" id="ARBA00023172"/>
    </source>
</evidence>
<dbReference type="CDD" id="cd00801">
    <property type="entry name" value="INT_P4_C"/>
    <property type="match status" value="1"/>
</dbReference>
<protein>
    <submittedName>
        <fullName evidence="9">Tyrosine recombinase XerC</fullName>
    </submittedName>
</protein>